<evidence type="ECO:0008006" key="8">
    <source>
        <dbReference type="Google" id="ProtNLM"/>
    </source>
</evidence>
<evidence type="ECO:0000256" key="5">
    <source>
        <dbReference type="SAM" id="Phobius"/>
    </source>
</evidence>
<evidence type="ECO:0000256" key="1">
    <source>
        <dbReference type="ARBA" id="ARBA00004141"/>
    </source>
</evidence>
<keyword evidence="2 5" id="KW-0812">Transmembrane</keyword>
<dbReference type="KEGG" id="paru:CYR75_09495"/>
<keyword evidence="4 5" id="KW-0472">Membrane</keyword>
<feature type="transmembrane region" description="Helical" evidence="5">
    <location>
        <begin position="21"/>
        <end position="48"/>
    </location>
</feature>
<evidence type="ECO:0000313" key="7">
    <source>
        <dbReference type="Proteomes" id="UP000234882"/>
    </source>
</evidence>
<feature type="transmembrane region" description="Helical" evidence="5">
    <location>
        <begin position="68"/>
        <end position="95"/>
    </location>
</feature>
<dbReference type="AlphaFoldDB" id="A0A2K9MJ11"/>
<dbReference type="Pfam" id="PF07264">
    <property type="entry name" value="EI24"/>
    <property type="match status" value="1"/>
</dbReference>
<keyword evidence="3 5" id="KW-1133">Transmembrane helix</keyword>
<gene>
    <name evidence="6" type="ORF">CYR75_09495</name>
</gene>
<dbReference type="Proteomes" id="UP000234882">
    <property type="component" value="Chromosome"/>
</dbReference>
<reference evidence="7" key="1">
    <citation type="submission" date="2017-12" db="EMBL/GenBank/DDBJ databases">
        <title>Genomic analysis of Paracoccus sp. CBA4604.</title>
        <authorList>
            <person name="Roh S.W."/>
            <person name="Kim J.Y."/>
            <person name="Kim J.S."/>
        </authorList>
    </citation>
    <scope>NUCLEOTIDE SEQUENCE [LARGE SCALE GENOMIC DNA]</scope>
    <source>
        <strain evidence="7">CBA4604</strain>
    </source>
</reference>
<proteinExistence type="predicted"/>
<feature type="transmembrane region" description="Helical" evidence="5">
    <location>
        <begin position="189"/>
        <end position="217"/>
    </location>
</feature>
<evidence type="ECO:0000313" key="6">
    <source>
        <dbReference type="EMBL" id="AUM75639.1"/>
    </source>
</evidence>
<feature type="transmembrane region" description="Helical" evidence="5">
    <location>
        <begin position="116"/>
        <end position="137"/>
    </location>
</feature>
<accession>A0A2K9MJ11</accession>
<name>A0A2K9MJ11_9RHOB</name>
<evidence type="ECO:0000256" key="2">
    <source>
        <dbReference type="ARBA" id="ARBA00022692"/>
    </source>
</evidence>
<evidence type="ECO:0000256" key="4">
    <source>
        <dbReference type="ARBA" id="ARBA00023136"/>
    </source>
</evidence>
<dbReference type="OrthoDB" id="5421146at2"/>
<feature type="transmembrane region" description="Helical" evidence="5">
    <location>
        <begin position="143"/>
        <end position="161"/>
    </location>
</feature>
<evidence type="ECO:0000256" key="3">
    <source>
        <dbReference type="ARBA" id="ARBA00022989"/>
    </source>
</evidence>
<dbReference type="EMBL" id="CP025583">
    <property type="protein sequence ID" value="AUM75639.1"/>
    <property type="molecule type" value="Genomic_DNA"/>
</dbReference>
<comment type="subcellular location">
    <subcellularLocation>
        <location evidence="1">Membrane</location>
        <topology evidence="1">Multi-pass membrane protein</topology>
    </subcellularLocation>
</comment>
<keyword evidence="7" id="KW-1185">Reference proteome</keyword>
<dbReference type="InterPro" id="IPR059112">
    <property type="entry name" value="CysZ/EI24"/>
</dbReference>
<sequence>MVTRALLLAWTDLLRPRVLSIVLTGIALTIGLFVALQLGIFWAIRALFSGSIHLPLLGDVVIGPLLSWGSLMLFPVMGFFLMAPVAAAFSGLFAGQVADEVEALHYPQRRGEDPDFWEGLLEALPVMGAVLLVGLVSLMLTPFLGPFAPALFYGANGWLLGREFFQMAARRHLDEDAASALRRARPLSVTLLGVMIAFALTVPIANIAVPVLAAAGFTHLFHLLSGSVDRAA</sequence>
<protein>
    <recommendedName>
        <fullName evidence="8">Cysteine biosynthesis protein CysZ</fullName>
    </recommendedName>
</protein>
<organism evidence="6 7">
    <name type="scientific">Paracoccus jeotgali</name>
    <dbReference type="NCBI Taxonomy" id="2065379"/>
    <lineage>
        <taxon>Bacteria</taxon>
        <taxon>Pseudomonadati</taxon>
        <taxon>Pseudomonadota</taxon>
        <taxon>Alphaproteobacteria</taxon>
        <taxon>Rhodobacterales</taxon>
        <taxon>Paracoccaceae</taxon>
        <taxon>Paracoccus</taxon>
    </lineage>
</organism>